<evidence type="ECO:0000313" key="3">
    <source>
        <dbReference type="Proteomes" id="UP000749646"/>
    </source>
</evidence>
<comment type="caution">
    <text evidence="2">The sequence shown here is derived from an EMBL/GenBank/DDBJ whole genome shotgun (WGS) entry which is preliminary data.</text>
</comment>
<dbReference type="Pfam" id="PF13668">
    <property type="entry name" value="Ferritin_2"/>
    <property type="match status" value="1"/>
</dbReference>
<dbReference type="SUPFAM" id="SSF47240">
    <property type="entry name" value="Ferritin-like"/>
    <property type="match status" value="1"/>
</dbReference>
<feature type="signal peptide" evidence="1">
    <location>
        <begin position="1"/>
        <end position="19"/>
    </location>
</feature>
<accession>A0A9P6SRP2</accession>
<dbReference type="PANTHER" id="PTHR38705">
    <property type="entry name" value="PROTEIN RDS1"/>
    <property type="match status" value="1"/>
</dbReference>
<feature type="chain" id="PRO_5040355718" evidence="1">
    <location>
        <begin position="20"/>
        <end position="286"/>
    </location>
</feature>
<feature type="non-terminal residue" evidence="2">
    <location>
        <position position="286"/>
    </location>
</feature>
<evidence type="ECO:0000313" key="2">
    <source>
        <dbReference type="EMBL" id="KAF9993868.1"/>
    </source>
</evidence>
<dbReference type="InterPro" id="IPR039254">
    <property type="entry name" value="Rds1"/>
</dbReference>
<dbReference type="Proteomes" id="UP000749646">
    <property type="component" value="Unassembled WGS sequence"/>
</dbReference>
<protein>
    <submittedName>
        <fullName evidence="2">Uncharacterized protein</fullName>
    </submittedName>
</protein>
<keyword evidence="3" id="KW-1185">Reference proteome</keyword>
<dbReference type="OrthoDB" id="1001765at2759"/>
<dbReference type="PANTHER" id="PTHR38705:SF1">
    <property type="entry name" value="PROTEIN RDS1"/>
    <property type="match status" value="1"/>
</dbReference>
<name>A0A9P6SRP2_9FUNG</name>
<dbReference type="AlphaFoldDB" id="A0A9P6SRP2"/>
<reference evidence="2" key="1">
    <citation type="journal article" date="2020" name="Fungal Divers.">
        <title>Resolving the Mortierellaceae phylogeny through synthesis of multi-gene phylogenetics and phylogenomics.</title>
        <authorList>
            <person name="Vandepol N."/>
            <person name="Liber J."/>
            <person name="Desiro A."/>
            <person name="Na H."/>
            <person name="Kennedy M."/>
            <person name="Barry K."/>
            <person name="Grigoriev I.V."/>
            <person name="Miller A.N."/>
            <person name="O'Donnell K."/>
            <person name="Stajich J.E."/>
            <person name="Bonito G."/>
        </authorList>
    </citation>
    <scope>NUCLEOTIDE SEQUENCE</scope>
    <source>
        <strain evidence="2">MES-2147</strain>
    </source>
</reference>
<gene>
    <name evidence="2" type="ORF">BGZ65_010544</name>
</gene>
<sequence length="286" mass="31308">MRFSIFAIASAIAATTALAAPVMLSKRDTASDLNTLNYGLTLEYLEDEFYKWGLDRYDSHAFEAAGYDSNVRERLVHIGEHESVHIDVLKRIIKSLHGTPVPKCIYKFPLDDVHAFIAIARALENTGVSAYLGATAGLKGHLLTGAASIATVKAHHSSILNKILGRTGAPYAFDTPLTQKEVITIASNFIESCPFDLGVTPFKQLTAELPSKGYDKVEVSYKGEDTTAQTWCQFLYGNKVTVSRRSECRLPKGVNGYVYVVITDTATPITLKDDSHILAGPALLFY</sequence>
<organism evidence="2 3">
    <name type="scientific">Modicella reniformis</name>
    <dbReference type="NCBI Taxonomy" id="1440133"/>
    <lineage>
        <taxon>Eukaryota</taxon>
        <taxon>Fungi</taxon>
        <taxon>Fungi incertae sedis</taxon>
        <taxon>Mucoromycota</taxon>
        <taxon>Mortierellomycotina</taxon>
        <taxon>Mortierellomycetes</taxon>
        <taxon>Mortierellales</taxon>
        <taxon>Mortierellaceae</taxon>
        <taxon>Modicella</taxon>
    </lineage>
</organism>
<proteinExistence type="predicted"/>
<evidence type="ECO:0000256" key="1">
    <source>
        <dbReference type="SAM" id="SignalP"/>
    </source>
</evidence>
<dbReference type="EMBL" id="JAAAHW010001718">
    <property type="protein sequence ID" value="KAF9993868.1"/>
    <property type="molecule type" value="Genomic_DNA"/>
</dbReference>
<dbReference type="InterPro" id="IPR009078">
    <property type="entry name" value="Ferritin-like_SF"/>
</dbReference>
<keyword evidence="1" id="KW-0732">Signal</keyword>